<organism evidence="1 2">
    <name type="scientific">Faecalibacterium tardum</name>
    <dbReference type="NCBI Taxonomy" id="3133156"/>
    <lineage>
        <taxon>Bacteria</taxon>
        <taxon>Bacillati</taxon>
        <taxon>Bacillota</taxon>
        <taxon>Clostridia</taxon>
        <taxon>Eubacteriales</taxon>
        <taxon>Oscillospiraceae</taxon>
        <taxon>Faecalibacterium</taxon>
    </lineage>
</organism>
<reference evidence="1 2" key="1">
    <citation type="submission" date="2024-03" db="EMBL/GenBank/DDBJ databases">
        <title>Human intestinal bacterial collection.</title>
        <authorList>
            <person name="Pauvert C."/>
            <person name="Hitch T.C.A."/>
            <person name="Clavel T."/>
        </authorList>
    </citation>
    <scope>NUCLEOTIDE SEQUENCE [LARGE SCALE GENOMIC DNA]</scope>
    <source>
        <strain evidence="1 2">CLA-AA-H175</strain>
    </source>
</reference>
<evidence type="ECO:0000313" key="1">
    <source>
        <dbReference type="EMBL" id="MEQ2363327.1"/>
    </source>
</evidence>
<dbReference type="Proteomes" id="UP001457197">
    <property type="component" value="Unassembled WGS sequence"/>
</dbReference>
<name>A0ABV1B1H6_9FIRM</name>
<keyword evidence="2" id="KW-1185">Reference proteome</keyword>
<comment type="caution">
    <text evidence="1">The sequence shown here is derived from an EMBL/GenBank/DDBJ whole genome shotgun (WGS) entry which is preliminary data.</text>
</comment>
<protein>
    <submittedName>
        <fullName evidence="1">Uncharacterized protein</fullName>
    </submittedName>
</protein>
<proteinExistence type="predicted"/>
<evidence type="ECO:0000313" key="2">
    <source>
        <dbReference type="Proteomes" id="UP001457197"/>
    </source>
</evidence>
<dbReference type="EMBL" id="JBBMEO010000060">
    <property type="protein sequence ID" value="MEQ2363327.1"/>
    <property type="molecule type" value="Genomic_DNA"/>
</dbReference>
<accession>A0ABV1B1H6</accession>
<sequence length="141" mass="14925">MQARESAGFVQQGDALRATPDIAVHPVAPNVKFGAGGGIGPLSVDHKLVGKGVLVQPGCGGQVIRPAFPVPGQAVCRALGKGKVFFGFAWHFGLLLQILGYKNSGQPFLGCPPRVYNNWVIVDFEVLMMNVYFSSLSGGRT</sequence>
<gene>
    <name evidence="1" type="ORF">WMO44_14445</name>
</gene>